<dbReference type="GO" id="GO:0005737">
    <property type="term" value="C:cytoplasm"/>
    <property type="evidence" value="ECO:0007669"/>
    <property type="project" value="UniProtKB-SubCell"/>
</dbReference>
<evidence type="ECO:0000256" key="17">
    <source>
        <dbReference type="SAM" id="MobiDB-lite"/>
    </source>
</evidence>
<feature type="compositionally biased region" description="Low complexity" evidence="17">
    <location>
        <begin position="1404"/>
        <end position="1416"/>
    </location>
</feature>
<dbReference type="InterPro" id="IPR036053">
    <property type="entry name" value="PABP-dom"/>
</dbReference>
<evidence type="ECO:0000256" key="9">
    <source>
        <dbReference type="ARBA" id="ARBA00022723"/>
    </source>
</evidence>
<dbReference type="InterPro" id="IPR024725">
    <property type="entry name" value="UBR5_UBA"/>
</dbReference>
<dbReference type="InterPro" id="IPR000569">
    <property type="entry name" value="HECT_dom"/>
</dbReference>
<feature type="compositionally biased region" description="Polar residues" evidence="17">
    <location>
        <begin position="1476"/>
        <end position="1485"/>
    </location>
</feature>
<dbReference type="PROSITE" id="PS51309">
    <property type="entry name" value="PABC"/>
    <property type="match status" value="1"/>
</dbReference>
<dbReference type="GO" id="GO:0008270">
    <property type="term" value="F:zinc ion binding"/>
    <property type="evidence" value="ECO:0007669"/>
    <property type="project" value="UniProtKB-KW"/>
</dbReference>
<dbReference type="SMART" id="SM00119">
    <property type="entry name" value="HECTc"/>
    <property type="match status" value="1"/>
</dbReference>
<feature type="compositionally biased region" description="Acidic residues" evidence="17">
    <location>
        <begin position="1493"/>
        <end position="1509"/>
    </location>
</feature>
<dbReference type="GO" id="GO:0005634">
    <property type="term" value="C:nucleus"/>
    <property type="evidence" value="ECO:0007669"/>
    <property type="project" value="UniProtKB-SubCell"/>
</dbReference>
<dbReference type="OrthoDB" id="8068875at2759"/>
<dbReference type="InterPro" id="IPR047503">
    <property type="entry name" value="UBR-box_UBR5"/>
</dbReference>
<feature type="region of interest" description="Disordered" evidence="17">
    <location>
        <begin position="1401"/>
        <end position="1457"/>
    </location>
</feature>
<evidence type="ECO:0000256" key="5">
    <source>
        <dbReference type="ARBA" id="ARBA00012485"/>
    </source>
</evidence>
<dbReference type="Pfam" id="PF00658">
    <property type="entry name" value="MLLE"/>
    <property type="match status" value="1"/>
</dbReference>
<dbReference type="CDD" id="cd14423">
    <property type="entry name" value="CUE_UBR5"/>
    <property type="match status" value="1"/>
</dbReference>
<evidence type="ECO:0000256" key="16">
    <source>
        <dbReference type="PROSITE-ProRule" id="PRU00508"/>
    </source>
</evidence>
<dbReference type="SUPFAM" id="SSF63570">
    <property type="entry name" value="PABC (PABP) domain"/>
    <property type="match status" value="1"/>
</dbReference>
<feature type="zinc finger region" description="UBR-type" evidence="16">
    <location>
        <begin position="1050"/>
        <end position="1118"/>
    </location>
</feature>
<evidence type="ECO:0000259" key="19">
    <source>
        <dbReference type="PROSITE" id="PS50237"/>
    </source>
</evidence>
<comment type="catalytic activity">
    <reaction evidence="1">
        <text>S-ubiquitinyl-[E2 ubiquitin-conjugating enzyme]-L-cysteine + [acceptor protein]-L-lysine = [E2 ubiquitin-conjugating enzyme]-L-cysteine + N(6)-ubiquitinyl-[acceptor protein]-L-lysine.</text>
        <dbReference type="EC" id="2.3.2.26"/>
    </reaction>
</comment>
<evidence type="ECO:0000256" key="13">
    <source>
        <dbReference type="ARBA" id="ARBA00023242"/>
    </source>
</evidence>
<dbReference type="Pfam" id="PF00632">
    <property type="entry name" value="HECT"/>
    <property type="match status" value="1"/>
</dbReference>
<feature type="compositionally biased region" description="Acidic residues" evidence="17">
    <location>
        <begin position="1542"/>
        <end position="1573"/>
    </location>
</feature>
<dbReference type="Pfam" id="PF11547">
    <property type="entry name" value="E3_UbLigase_EDD"/>
    <property type="match status" value="1"/>
</dbReference>
<feature type="compositionally biased region" description="Polar residues" evidence="17">
    <location>
        <begin position="545"/>
        <end position="557"/>
    </location>
</feature>
<feature type="domain" description="HECT" evidence="19">
    <location>
        <begin position="2446"/>
        <end position="2729"/>
    </location>
</feature>
<dbReference type="PANTHER" id="PTHR46276:SF1">
    <property type="entry name" value="E3 UBIQUITIN-PROTEIN LIGASE UBR5"/>
    <property type="match status" value="1"/>
</dbReference>
<dbReference type="GO" id="GO:0043130">
    <property type="term" value="F:ubiquitin binding"/>
    <property type="evidence" value="ECO:0007669"/>
    <property type="project" value="InterPro"/>
</dbReference>
<dbReference type="Gene3D" id="1.10.8.10">
    <property type="entry name" value="DNA helicase RuvA subunit, C-terminal domain"/>
    <property type="match status" value="1"/>
</dbReference>
<dbReference type="GO" id="GO:0090263">
    <property type="term" value="P:positive regulation of canonical Wnt signaling pathway"/>
    <property type="evidence" value="ECO:0007669"/>
    <property type="project" value="TreeGrafter"/>
</dbReference>
<feature type="compositionally biased region" description="Low complexity" evidence="17">
    <location>
        <begin position="1582"/>
        <end position="1591"/>
    </location>
</feature>
<feature type="domain" description="PABC" evidence="21">
    <location>
        <begin position="2333"/>
        <end position="2410"/>
    </location>
</feature>
<dbReference type="EMBL" id="KB632357">
    <property type="protein sequence ID" value="ERL93486.1"/>
    <property type="molecule type" value="Genomic_DNA"/>
</dbReference>
<dbReference type="FunFam" id="3.90.1750.10:FF:000046">
    <property type="entry name" value="Hyperplastic disks-like protein"/>
    <property type="match status" value="1"/>
</dbReference>
<dbReference type="PANTHER" id="PTHR46276">
    <property type="entry name" value="E3 UBIQUITIN-PROTEIN LIGASE UBR5"/>
    <property type="match status" value="1"/>
</dbReference>
<dbReference type="GO" id="GO:0034450">
    <property type="term" value="F:ubiquitin-ubiquitin ligase activity"/>
    <property type="evidence" value="ECO:0007669"/>
    <property type="project" value="TreeGrafter"/>
</dbReference>
<evidence type="ECO:0000256" key="8">
    <source>
        <dbReference type="ARBA" id="ARBA00022679"/>
    </source>
</evidence>
<dbReference type="Gene3D" id="3.90.1750.10">
    <property type="entry name" value="Hect, E3 ligase catalytic domains"/>
    <property type="match status" value="1"/>
</dbReference>
<keyword evidence="6" id="KW-0963">Cytoplasm</keyword>
<feature type="region of interest" description="Disordered" evidence="17">
    <location>
        <begin position="2283"/>
        <end position="2332"/>
    </location>
</feature>
<dbReference type="Gene3D" id="3.30.2410.10">
    <property type="entry name" value="Hect, E3 ligase catalytic domain"/>
    <property type="match status" value="1"/>
</dbReference>
<dbReference type="SUPFAM" id="SSF50985">
    <property type="entry name" value="RCC1/BLIP-II"/>
    <property type="match status" value="1"/>
</dbReference>
<dbReference type="GO" id="GO:0003723">
    <property type="term" value="F:RNA binding"/>
    <property type="evidence" value="ECO:0007669"/>
    <property type="project" value="InterPro"/>
</dbReference>
<feature type="region of interest" description="Disordered" evidence="17">
    <location>
        <begin position="1162"/>
        <end position="1195"/>
    </location>
</feature>
<dbReference type="Gene3D" id="3.30.2160.10">
    <property type="entry name" value="Hect, E3 ligase catalytic domain"/>
    <property type="match status" value="1"/>
</dbReference>
<dbReference type="SUPFAM" id="SSF56204">
    <property type="entry name" value="Hect, E3 ligase catalytic domain"/>
    <property type="match status" value="1"/>
</dbReference>
<name>U4UTH4_DENPD</name>
<dbReference type="SMART" id="SM00396">
    <property type="entry name" value="ZnF_UBR1"/>
    <property type="match status" value="1"/>
</dbReference>
<feature type="region of interest" description="Disordered" evidence="17">
    <location>
        <begin position="537"/>
        <end position="587"/>
    </location>
</feature>
<feature type="compositionally biased region" description="Polar residues" evidence="17">
    <location>
        <begin position="1515"/>
        <end position="1533"/>
    </location>
</feature>
<feature type="domain" description="UBR-type" evidence="20">
    <location>
        <begin position="1050"/>
        <end position="1118"/>
    </location>
</feature>
<evidence type="ECO:0000256" key="11">
    <source>
        <dbReference type="ARBA" id="ARBA00022786"/>
    </source>
</evidence>
<comment type="similarity">
    <text evidence="14">Belongs to the UBR5 family.</text>
</comment>
<dbReference type="InterPro" id="IPR035983">
    <property type="entry name" value="Hect_E3_ubiquitin_ligase"/>
</dbReference>
<feature type="compositionally biased region" description="Low complexity" evidence="17">
    <location>
        <begin position="106"/>
        <end position="125"/>
    </location>
</feature>
<dbReference type="STRING" id="77166.U4UTH4"/>
<evidence type="ECO:0000256" key="6">
    <source>
        <dbReference type="ARBA" id="ARBA00022490"/>
    </source>
</evidence>
<keyword evidence="7" id="KW-0597">Phosphoprotein</keyword>
<keyword evidence="8" id="KW-0808">Transferase</keyword>
<dbReference type="PROSITE" id="PS50237">
    <property type="entry name" value="HECT"/>
    <property type="match status" value="1"/>
</dbReference>
<feature type="region of interest" description="Disordered" evidence="17">
    <location>
        <begin position="57"/>
        <end position="126"/>
    </location>
</feature>
<feature type="compositionally biased region" description="Basic and acidic residues" evidence="17">
    <location>
        <begin position="1423"/>
        <end position="1434"/>
    </location>
</feature>
<comment type="subcellular location">
    <subcellularLocation>
        <location evidence="3">Cytoplasm</location>
    </subcellularLocation>
    <subcellularLocation>
        <location evidence="2">Nucleus</location>
    </subcellularLocation>
</comment>
<dbReference type="InterPro" id="IPR009091">
    <property type="entry name" value="RCC1/BLIP-II"/>
</dbReference>
<evidence type="ECO:0000256" key="4">
    <source>
        <dbReference type="ARBA" id="ARBA00004906"/>
    </source>
</evidence>
<organism evidence="22 23">
    <name type="scientific">Dendroctonus ponderosae</name>
    <name type="common">Mountain pine beetle</name>
    <dbReference type="NCBI Taxonomy" id="77166"/>
    <lineage>
        <taxon>Eukaryota</taxon>
        <taxon>Metazoa</taxon>
        <taxon>Ecdysozoa</taxon>
        <taxon>Arthropoda</taxon>
        <taxon>Hexapoda</taxon>
        <taxon>Insecta</taxon>
        <taxon>Pterygota</taxon>
        <taxon>Neoptera</taxon>
        <taxon>Endopterygota</taxon>
        <taxon>Coleoptera</taxon>
        <taxon>Polyphaga</taxon>
        <taxon>Cucujiformia</taxon>
        <taxon>Curculionidae</taxon>
        <taxon>Scolytinae</taxon>
        <taxon>Dendroctonus</taxon>
    </lineage>
</organism>
<dbReference type="CDD" id="cd19675">
    <property type="entry name" value="UBR-box_UBR5"/>
    <property type="match status" value="1"/>
</dbReference>
<comment type="pathway">
    <text evidence="4">Protein modification; protein ubiquitination.</text>
</comment>
<evidence type="ECO:0000256" key="1">
    <source>
        <dbReference type="ARBA" id="ARBA00000885"/>
    </source>
</evidence>
<evidence type="ECO:0000256" key="12">
    <source>
        <dbReference type="ARBA" id="ARBA00022833"/>
    </source>
</evidence>
<evidence type="ECO:0000256" key="7">
    <source>
        <dbReference type="ARBA" id="ARBA00022553"/>
    </source>
</evidence>
<keyword evidence="10" id="KW-0863">Zinc-finger</keyword>
<feature type="compositionally biased region" description="Gly residues" evidence="17">
    <location>
        <begin position="67"/>
        <end position="84"/>
    </location>
</feature>
<keyword evidence="13" id="KW-0539">Nucleus</keyword>
<dbReference type="InterPro" id="IPR015940">
    <property type="entry name" value="UBA"/>
</dbReference>
<evidence type="ECO:0000259" key="18">
    <source>
        <dbReference type="PROSITE" id="PS50030"/>
    </source>
</evidence>
<feature type="domain" description="UBA" evidence="18">
    <location>
        <begin position="134"/>
        <end position="176"/>
    </location>
</feature>
<feature type="active site" description="Glycyl thioester intermediate" evidence="15">
    <location>
        <position position="2698"/>
    </location>
</feature>
<feature type="non-terminal residue" evidence="22">
    <location>
        <position position="1"/>
    </location>
</feature>
<dbReference type="FunFam" id="1.10.8.10:FF:000009">
    <property type="entry name" value="Putative E3 ubiquitin-protein ligase UBR5"/>
    <property type="match status" value="1"/>
</dbReference>
<evidence type="ECO:0000256" key="15">
    <source>
        <dbReference type="PROSITE-ProRule" id="PRU00104"/>
    </source>
</evidence>
<evidence type="ECO:0000256" key="2">
    <source>
        <dbReference type="ARBA" id="ARBA00004123"/>
    </source>
</evidence>
<dbReference type="SMART" id="SM00517">
    <property type="entry name" value="PolyA"/>
    <property type="match status" value="1"/>
</dbReference>
<keyword evidence="9" id="KW-0479">Metal-binding</keyword>
<evidence type="ECO:0000259" key="21">
    <source>
        <dbReference type="PROSITE" id="PS51309"/>
    </source>
</evidence>
<evidence type="ECO:0000313" key="22">
    <source>
        <dbReference type="EMBL" id="ERL93486.1"/>
    </source>
</evidence>
<keyword evidence="12" id="KW-0862">Zinc</keyword>
<evidence type="ECO:0000313" key="23">
    <source>
        <dbReference type="Proteomes" id="UP000030742"/>
    </source>
</evidence>
<evidence type="ECO:0000256" key="10">
    <source>
        <dbReference type="ARBA" id="ARBA00022771"/>
    </source>
</evidence>
<dbReference type="EC" id="2.3.2.26" evidence="5"/>
<dbReference type="InterPro" id="IPR002004">
    <property type="entry name" value="PABP_HYD_C"/>
</dbReference>
<evidence type="ECO:0000256" key="3">
    <source>
        <dbReference type="ARBA" id="ARBA00004496"/>
    </source>
</evidence>
<dbReference type="PROSITE" id="PS51157">
    <property type="entry name" value="ZF_UBR"/>
    <property type="match status" value="1"/>
</dbReference>
<dbReference type="GO" id="GO:0000209">
    <property type="term" value="P:protein polyubiquitination"/>
    <property type="evidence" value="ECO:0007669"/>
    <property type="project" value="TreeGrafter"/>
</dbReference>
<sequence>LKEVADRINRLGHNLHPTLSNLPFGIKKICLASTYIALLLEDGRVCRVSYNILPDRLDLSKNDSKSSGGGSGASGTNPGGGGTGSTKPTNTGRGCRTRANTRLIPGQRTNRGGSNGGTSASGSGRPMVTVPAPYVPEELVSQAQVVLQGKSRSLIIRELQRTNLDVNLAVNNLLSRDDEEGEEVDDAADSYVPEDLISLLDGGFHSDHSVIIDADAMFSEDMFGYAGIRSRAGSARSGSRLLERDAAPGPGAVAGQDRDRETFSRWRERQYFGPRKWLETALRDSPYEKDSDHKKKDSACPLWISDDLEFWPEPAPKFCQIATLYSELIALSSNGQLYQWKWNEHEPYKHPENPNIHHPKTIALNLTNEKILHLSACSTRCSVATDSGKVATWLDELLAPAANKLEHAAQAYSEFQNDRITALFTCPLYTVSKLESGALYWWGVLPFVQRKRLWEKYRAKCRKQRQTSSNQSEIVTGSQVCMKNSPMYQPGAIGFTVSAGVPKMGQLQNSAWSLSDTCTFKIMNVQPQNPVEKINREERPGCSGASLSCNSKTPNTKENTDRLDMPPPPSPASSTCSDTGSTSHKRQKKLVVTVSDINMDTRKDEEEWHLRDVIFVEDMRNIPTGRVLKVDGAYAAVRFPSVQTRDKDTTRDLDEILQDCRLMRKDEIQVIKSSSNSRVPDCFQRTPRRIAISENIGQILTVAVDGQGIHSVVRNGSKLSYCIFNISTGRVEQDNPFPSDSAAFMGLYPSLINLTCAGESNESILILRDGNNTIYPLAKDCAEAIRDPQFLDLPPVKCVAASTMSLSGTSLNMKNQVAIVVFALEQQLLMPKILRCDIEGVRQVIENIHYELVLTQLDQENKINALIRPSILTERCDGNRNIFHTIVNMCTPTSNKDNDTIQEDAIRFIQEDPIPTQSWPPETFDVASGDEDSIMSLGSSAANKGNSHSHSMSSTVIDPSERRSHAMQILHSLLYESATIETYLIEFLCAKDAQGQTPFMLAVSSRSYPAALEIFERITKLGSVQDREEMIFPKGSNPDHSPLHVLCCNDTCSFTWTGADHINQDIFECRTCGLTGTLCCCTECARVCHKGHDCKLKRTSPTAYCDCWEKCKCKALIMGNQSVRFELLSRLVKETNLVCLPNSRGESILLFLVQTVGRQNQEQRQFSKSRPRTNSRNKTPSSDIESDMPEHDLEPPRFSRKALECLLSDWKAMKSMIMSGTRDPNDLQFADHPYVSGQSGTTLLDKFTHCFLVKCHMSTDIVAETLIKEIRNPEKKQNYLATFVARRFVRSVVRIFVIFSIEMAPTSAKKRTLNNQNLPLVKCKRIFQCLNKLAIEELCETADSLIAPVRLGVARPTAPFSLATSPSDVLNVSKPDMLHSSPVAINRDFQGSEELFLVDPLAPSTSRQSSQSSTDSFPYLSDSIRRSQTDRDLHNNIVDPESMAIDNDDDATSEHEDIQVEREMNLVRQVAAMGGNESQEVPSDQQENRMQGEESDPELDLLAETESDSDDNHSNQDAASAQRSVQTGATAGSDTGGMLLFPEDESGESSQQEEEESEAGTDEPDNEEYITEEQLERRRRSTTGSATVAASSEPITMATTASCLARAFGIVVRQIADLLANMTSTTSSGVPSCYMTVSQDDISNVQIYLEFCLKPTWDWLLTVMDATEAQLKFGASLTNSVDNGVGNAATVGSNSSVVRSSRAHPATGTNGSVGSRIVGFTTNVESSRSRTERDVSDGHAARREFLSYCLSLMRAHNSEHLDSLPILDVSALKHVAYVFDALIYFMRSGMLDQRDDDVKSQSGTLPLPPAYDQDENENDEADEDIAVNMDTDSLDDQEVSNLANNLSTGLSNTGQQSAFQGKGRKHLFFQRSESTLCLGCPPPDPFETPMSEALPLADQPHLLQPNARREDLFGIPKQPVTLTSTGSLFTAYFTMERALMGFVCLGSADNPLEQLPTKLSLSTRTTDYAMRQPAHANHPISSSLNVMGPNPLTYPKNYGPDVDISRDGQKRNMQPFESLLAAIGNKASENLDRSNICSDALSATSSMSGSSRSASKSVIVRAGSSMSNSAPSIKSNESDIMMDVQQAESLENQEISANVTVVTTSVAQELPKPTIGQLVSHDLLLGRWRLSLDLFGRVFMEDVGLEPGSIVSELGGFPVKEAKFRRDMEKLRNNQQRDLTLSKIERDRTQLLMQTFKELNTQFSSYNRRNSSSPPLAVNRVKVTFKDEPGEGSGVTRSFYTAIAEAVLSNEKLPSLEAAQVVDNKYSQYSVLQRLRQRDRELLRRSLPSRGSGRSRDHHRRVMSVDARPYVPADNMHNNPDAPSMPDISPSNNHPNGINSLPNEHLTSHQQQLGDRLYPKVFNLHPTFAGRITGMLLELSPAQLLLLLASEESLRSKVEEAVEMILAHSQSHADIGSDALLEETVPEEEDNAPLFYSPGKRGFYAPRQGRATFERLNAFRNVGRLLGLCLLQNELCPIFLTRHVLKSILGRPVKFHDLAFFDPVVYESLRQLVVDSETKDSNSLFSALDLNFTIDLGPEEGNGTVDIVPNGKDIEVTSLNVYTYVRRYAEFRMIKVQEKAIEKIKAGVFDVLPEGSLDGLTSEDLRLLLNGVGDINVSVLISYTSFNDESGESSDRLVKFKRWLWSIVEKMSHLERQDLVYFWTGSPALPASEDGFQPMPSVTIRPADDAHLPTANTCISRLYIPLYSSRTVLRQKLLLAIKTKNFGFV</sequence>
<dbReference type="Gene3D" id="1.10.1900.10">
    <property type="entry name" value="c-terminal domain of poly(a) binding protein"/>
    <property type="match status" value="1"/>
</dbReference>
<reference evidence="22 23" key="1">
    <citation type="journal article" date="2013" name="Genome Biol.">
        <title>Draft genome of the mountain pine beetle, Dendroctonus ponderosae Hopkins, a major forest pest.</title>
        <authorList>
            <person name="Keeling C.I."/>
            <person name="Yuen M.M."/>
            <person name="Liao N.Y."/>
            <person name="Docking T.R."/>
            <person name="Chan S.K."/>
            <person name="Taylor G.A."/>
            <person name="Palmquist D.L."/>
            <person name="Jackman S.D."/>
            <person name="Nguyen A."/>
            <person name="Li M."/>
            <person name="Henderson H."/>
            <person name="Janes J.K."/>
            <person name="Zhao Y."/>
            <person name="Pandoh P."/>
            <person name="Moore R."/>
            <person name="Sperling F.A."/>
            <person name="Huber D.P."/>
            <person name="Birol I."/>
            <person name="Jones S.J."/>
            <person name="Bohlmann J."/>
        </authorList>
    </citation>
    <scope>NUCLEOTIDE SEQUENCE</scope>
</reference>
<proteinExistence type="inferred from homology"/>
<dbReference type="InterPro" id="IPR003126">
    <property type="entry name" value="Znf_UBR"/>
</dbReference>
<dbReference type="Proteomes" id="UP000030742">
    <property type="component" value="Unassembled WGS sequence"/>
</dbReference>
<dbReference type="FunFam" id="3.30.2160.10:FF:000006">
    <property type="entry name" value="E3 ubiquitin-protein ligase UBR5 isoform X2"/>
    <property type="match status" value="1"/>
</dbReference>
<protein>
    <recommendedName>
        <fullName evidence="5">HECT-type E3 ubiquitin transferase</fullName>
        <ecNumber evidence="5">2.3.2.26</ecNumber>
    </recommendedName>
</protein>
<dbReference type="Gene3D" id="2.130.10.30">
    <property type="entry name" value="Regulator of chromosome condensation 1/beta-lactamase-inhibitor protein II"/>
    <property type="match status" value="1"/>
</dbReference>
<feature type="region of interest" description="Disordered" evidence="17">
    <location>
        <begin position="1475"/>
        <end position="1591"/>
    </location>
</feature>
<dbReference type="FunFam" id="3.30.2410.10:FF:000008">
    <property type="entry name" value="Putative E3 ubiquitin-protein ligase UBR5"/>
    <property type="match status" value="1"/>
</dbReference>
<evidence type="ECO:0000256" key="14">
    <source>
        <dbReference type="ARBA" id="ARBA00061431"/>
    </source>
</evidence>
<gene>
    <name evidence="22" type="ORF">D910_10776</name>
</gene>
<dbReference type="PROSITE" id="PS50030">
    <property type="entry name" value="UBA"/>
    <property type="match status" value="1"/>
</dbReference>
<accession>U4UTH4</accession>
<feature type="region of interest" description="Disordered" evidence="17">
    <location>
        <begin position="1795"/>
        <end position="1818"/>
    </location>
</feature>
<evidence type="ECO:0000259" key="20">
    <source>
        <dbReference type="PROSITE" id="PS51157"/>
    </source>
</evidence>
<keyword evidence="11 15" id="KW-0833">Ubl conjugation pathway</keyword>